<dbReference type="EMBL" id="BMAW01003643">
    <property type="protein sequence ID" value="GFS84741.1"/>
    <property type="molecule type" value="Genomic_DNA"/>
</dbReference>
<accession>A0A8X6MYR5</accession>
<gene>
    <name evidence="1" type="ORF">NPIL_104651</name>
</gene>
<name>A0A8X6MYR5_NEPPI</name>
<dbReference type="AlphaFoldDB" id="A0A8X6MYR5"/>
<evidence type="ECO:0000313" key="2">
    <source>
        <dbReference type="Proteomes" id="UP000887013"/>
    </source>
</evidence>
<reference evidence="1" key="1">
    <citation type="submission" date="2020-08" db="EMBL/GenBank/DDBJ databases">
        <title>Multicomponent nature underlies the extraordinary mechanical properties of spider dragline silk.</title>
        <authorList>
            <person name="Kono N."/>
            <person name="Nakamura H."/>
            <person name="Mori M."/>
            <person name="Yoshida Y."/>
            <person name="Ohtoshi R."/>
            <person name="Malay A.D."/>
            <person name="Moran D.A.P."/>
            <person name="Tomita M."/>
            <person name="Numata K."/>
            <person name="Arakawa K."/>
        </authorList>
    </citation>
    <scope>NUCLEOTIDE SEQUENCE</scope>
</reference>
<dbReference type="Proteomes" id="UP000887013">
    <property type="component" value="Unassembled WGS sequence"/>
</dbReference>
<keyword evidence="2" id="KW-1185">Reference proteome</keyword>
<proteinExistence type="predicted"/>
<comment type="caution">
    <text evidence="1">The sequence shown here is derived from an EMBL/GenBank/DDBJ whole genome shotgun (WGS) entry which is preliminary data.</text>
</comment>
<protein>
    <submittedName>
        <fullName evidence="1">Uncharacterized protein</fullName>
    </submittedName>
</protein>
<sequence length="89" mass="10359">MPKWCAPDIHSENPDVPEVNSIPMGLSTTFRSIFKCLRYENMANPAVFLRPPFCLRSFFLLFCTELHGKRKSCQASEMVIKKFIKKRFS</sequence>
<organism evidence="1 2">
    <name type="scientific">Nephila pilipes</name>
    <name type="common">Giant wood spider</name>
    <name type="synonym">Nephila maculata</name>
    <dbReference type="NCBI Taxonomy" id="299642"/>
    <lineage>
        <taxon>Eukaryota</taxon>
        <taxon>Metazoa</taxon>
        <taxon>Ecdysozoa</taxon>
        <taxon>Arthropoda</taxon>
        <taxon>Chelicerata</taxon>
        <taxon>Arachnida</taxon>
        <taxon>Araneae</taxon>
        <taxon>Araneomorphae</taxon>
        <taxon>Entelegynae</taxon>
        <taxon>Araneoidea</taxon>
        <taxon>Nephilidae</taxon>
        <taxon>Nephila</taxon>
    </lineage>
</organism>
<dbReference type="OrthoDB" id="10356881at2759"/>
<evidence type="ECO:0000313" key="1">
    <source>
        <dbReference type="EMBL" id="GFS84741.1"/>
    </source>
</evidence>